<organism evidence="3 4">
    <name type="scientific">Anguilla anguilla</name>
    <name type="common">European freshwater eel</name>
    <name type="synonym">Muraena anguilla</name>
    <dbReference type="NCBI Taxonomy" id="7936"/>
    <lineage>
        <taxon>Eukaryota</taxon>
        <taxon>Metazoa</taxon>
        <taxon>Chordata</taxon>
        <taxon>Craniata</taxon>
        <taxon>Vertebrata</taxon>
        <taxon>Euteleostomi</taxon>
        <taxon>Actinopterygii</taxon>
        <taxon>Neopterygii</taxon>
        <taxon>Teleostei</taxon>
        <taxon>Anguilliformes</taxon>
        <taxon>Anguillidae</taxon>
        <taxon>Anguilla</taxon>
    </lineage>
</organism>
<gene>
    <name evidence="3" type="ORF">ANANG_G00228610</name>
</gene>
<feature type="region of interest" description="Disordered" evidence="1">
    <location>
        <begin position="50"/>
        <end position="84"/>
    </location>
</feature>
<sequence length="84" mass="9359">MNLTPRPSKLPASLLFLLTSLSSRPRTTARSLLKGTQLIVFLSRTVQHRAQPGPPPHLYLTLGPRTAAGPQRDTCRRARRQGLY</sequence>
<accession>A0A9D3RTF2</accession>
<keyword evidence="4" id="KW-1185">Reference proteome</keyword>
<proteinExistence type="predicted"/>
<evidence type="ECO:0000256" key="1">
    <source>
        <dbReference type="SAM" id="MobiDB-lite"/>
    </source>
</evidence>
<name>A0A9D3RTF2_ANGAN</name>
<evidence type="ECO:0000256" key="2">
    <source>
        <dbReference type="SAM" id="SignalP"/>
    </source>
</evidence>
<dbReference type="EMBL" id="JAFIRN010000012">
    <property type="protein sequence ID" value="KAG5838902.1"/>
    <property type="molecule type" value="Genomic_DNA"/>
</dbReference>
<feature type="chain" id="PRO_5038779945" description="Secreted protein" evidence="2">
    <location>
        <begin position="30"/>
        <end position="84"/>
    </location>
</feature>
<feature type="signal peptide" evidence="2">
    <location>
        <begin position="1"/>
        <end position="29"/>
    </location>
</feature>
<dbReference type="AlphaFoldDB" id="A0A9D3RTF2"/>
<evidence type="ECO:0000313" key="3">
    <source>
        <dbReference type="EMBL" id="KAG5838902.1"/>
    </source>
</evidence>
<evidence type="ECO:0000313" key="4">
    <source>
        <dbReference type="Proteomes" id="UP001044222"/>
    </source>
</evidence>
<comment type="caution">
    <text evidence="3">The sequence shown here is derived from an EMBL/GenBank/DDBJ whole genome shotgun (WGS) entry which is preliminary data.</text>
</comment>
<keyword evidence="2" id="KW-0732">Signal</keyword>
<evidence type="ECO:0008006" key="5">
    <source>
        <dbReference type="Google" id="ProtNLM"/>
    </source>
</evidence>
<protein>
    <recommendedName>
        <fullName evidence="5">Secreted protein</fullName>
    </recommendedName>
</protein>
<dbReference type="Proteomes" id="UP001044222">
    <property type="component" value="Chromosome 12"/>
</dbReference>
<reference evidence="3" key="1">
    <citation type="submission" date="2021-01" db="EMBL/GenBank/DDBJ databases">
        <title>A chromosome-scale assembly of European eel, Anguilla anguilla.</title>
        <authorList>
            <person name="Henkel C."/>
            <person name="Jong-Raadsen S.A."/>
            <person name="Dufour S."/>
            <person name="Weltzien F.-A."/>
            <person name="Palstra A.P."/>
            <person name="Pelster B."/>
            <person name="Spaink H.P."/>
            <person name="Van Den Thillart G.E."/>
            <person name="Jansen H."/>
            <person name="Zahm M."/>
            <person name="Klopp C."/>
            <person name="Cedric C."/>
            <person name="Louis A."/>
            <person name="Berthelot C."/>
            <person name="Parey E."/>
            <person name="Roest Crollius H."/>
            <person name="Montfort J."/>
            <person name="Robinson-Rechavi M."/>
            <person name="Bucao C."/>
            <person name="Bouchez O."/>
            <person name="Gislard M."/>
            <person name="Lluch J."/>
            <person name="Milhes M."/>
            <person name="Lampietro C."/>
            <person name="Lopez Roques C."/>
            <person name="Donnadieu C."/>
            <person name="Braasch I."/>
            <person name="Desvignes T."/>
            <person name="Postlethwait J."/>
            <person name="Bobe J."/>
            <person name="Guiguen Y."/>
            <person name="Dirks R."/>
        </authorList>
    </citation>
    <scope>NUCLEOTIDE SEQUENCE</scope>
    <source>
        <strain evidence="3">Tag_6206</strain>
        <tissue evidence="3">Liver</tissue>
    </source>
</reference>